<comment type="caution">
    <text evidence="1">The sequence shown here is derived from an EMBL/GenBank/DDBJ whole genome shotgun (WGS) entry which is preliminary data.</text>
</comment>
<evidence type="ECO:0000313" key="2">
    <source>
        <dbReference type="Proteomes" id="UP000789702"/>
    </source>
</evidence>
<accession>A0ACA9QEP2</accession>
<dbReference type="EMBL" id="CAJVPU010044682">
    <property type="protein sequence ID" value="CAG8748122.1"/>
    <property type="molecule type" value="Genomic_DNA"/>
</dbReference>
<proteinExistence type="predicted"/>
<keyword evidence="2" id="KW-1185">Reference proteome</keyword>
<gene>
    <name evidence="1" type="ORF">DHETER_LOCUS14469</name>
</gene>
<sequence>GITKTYYSYVNGELIDIPYEYRRPRVHKSEMAICFDCWKLVRITEVKPRKVYFDGCHRWGYEVESQDLMKNH</sequence>
<protein>
    <submittedName>
        <fullName evidence="1">16641_t:CDS:1</fullName>
    </submittedName>
</protein>
<feature type="non-terminal residue" evidence="1">
    <location>
        <position position="1"/>
    </location>
</feature>
<dbReference type="Proteomes" id="UP000789702">
    <property type="component" value="Unassembled WGS sequence"/>
</dbReference>
<reference evidence="1" key="1">
    <citation type="submission" date="2021-06" db="EMBL/GenBank/DDBJ databases">
        <authorList>
            <person name="Kallberg Y."/>
            <person name="Tangrot J."/>
            <person name="Rosling A."/>
        </authorList>
    </citation>
    <scope>NUCLEOTIDE SEQUENCE</scope>
    <source>
        <strain evidence="1">IL203A</strain>
    </source>
</reference>
<name>A0ACA9QEP2_9GLOM</name>
<evidence type="ECO:0000313" key="1">
    <source>
        <dbReference type="EMBL" id="CAG8748122.1"/>
    </source>
</evidence>
<organism evidence="1 2">
    <name type="scientific">Dentiscutata heterogama</name>
    <dbReference type="NCBI Taxonomy" id="1316150"/>
    <lineage>
        <taxon>Eukaryota</taxon>
        <taxon>Fungi</taxon>
        <taxon>Fungi incertae sedis</taxon>
        <taxon>Mucoromycota</taxon>
        <taxon>Glomeromycotina</taxon>
        <taxon>Glomeromycetes</taxon>
        <taxon>Diversisporales</taxon>
        <taxon>Gigasporaceae</taxon>
        <taxon>Dentiscutata</taxon>
    </lineage>
</organism>